<dbReference type="SMART" id="SM00406">
    <property type="entry name" value="IGv"/>
    <property type="match status" value="1"/>
</dbReference>
<dbReference type="SMART" id="SM00409">
    <property type="entry name" value="IG"/>
    <property type="match status" value="1"/>
</dbReference>
<sequence length="150" mass="16997">LVIKIIVRFGLLHSGWGGSKPCSIRTLMSVISAGLNWAQHKESFLTVGESSETFTFENEGVTLYCDISDADSYMVHWYRRLTPQQPELMYDSGDESVPIPEDLRGRWKISDDDSAFTLLNARREDEGVYWCVVLRGTIFLEDDDDYGCGS</sequence>
<evidence type="ECO:0000259" key="1">
    <source>
        <dbReference type="PROSITE" id="PS50835"/>
    </source>
</evidence>
<organism evidence="2 3">
    <name type="scientific">Periophthalmus magnuspinnatus</name>
    <dbReference type="NCBI Taxonomy" id="409849"/>
    <lineage>
        <taxon>Eukaryota</taxon>
        <taxon>Metazoa</taxon>
        <taxon>Chordata</taxon>
        <taxon>Craniata</taxon>
        <taxon>Vertebrata</taxon>
        <taxon>Euteleostomi</taxon>
        <taxon>Actinopterygii</taxon>
        <taxon>Neopterygii</taxon>
        <taxon>Teleostei</taxon>
        <taxon>Neoteleostei</taxon>
        <taxon>Acanthomorphata</taxon>
        <taxon>Gobiaria</taxon>
        <taxon>Gobiiformes</taxon>
        <taxon>Gobioidei</taxon>
        <taxon>Gobiidae</taxon>
        <taxon>Oxudercinae</taxon>
        <taxon>Periophthalmus</taxon>
    </lineage>
</organism>
<dbReference type="InterPro" id="IPR013783">
    <property type="entry name" value="Ig-like_fold"/>
</dbReference>
<dbReference type="AlphaFoldDB" id="A0A3B4AHB0"/>
<evidence type="ECO:0000313" key="3">
    <source>
        <dbReference type="Proteomes" id="UP000261520"/>
    </source>
</evidence>
<reference evidence="2" key="2">
    <citation type="submission" date="2025-09" db="UniProtKB">
        <authorList>
            <consortium name="Ensembl"/>
        </authorList>
    </citation>
    <scope>IDENTIFICATION</scope>
</reference>
<dbReference type="Proteomes" id="UP000261520">
    <property type="component" value="Unplaced"/>
</dbReference>
<accession>A0A3B4AHB0</accession>
<dbReference type="CDD" id="cd00099">
    <property type="entry name" value="IgV"/>
    <property type="match status" value="1"/>
</dbReference>
<dbReference type="InterPro" id="IPR036179">
    <property type="entry name" value="Ig-like_dom_sf"/>
</dbReference>
<reference evidence="2" key="1">
    <citation type="submission" date="2025-08" db="UniProtKB">
        <authorList>
            <consortium name="Ensembl"/>
        </authorList>
    </citation>
    <scope>IDENTIFICATION</scope>
</reference>
<dbReference type="InterPro" id="IPR003599">
    <property type="entry name" value="Ig_sub"/>
</dbReference>
<feature type="domain" description="Ig-like" evidence="1">
    <location>
        <begin position="42"/>
        <end position="133"/>
    </location>
</feature>
<dbReference type="Pfam" id="PF07686">
    <property type="entry name" value="V-set"/>
    <property type="match status" value="1"/>
</dbReference>
<dbReference type="InterPro" id="IPR013106">
    <property type="entry name" value="Ig_V-set"/>
</dbReference>
<name>A0A3B4AHB0_9GOBI</name>
<protein>
    <recommendedName>
        <fullName evidence="1">Ig-like domain-containing protein</fullName>
    </recommendedName>
</protein>
<proteinExistence type="predicted"/>
<dbReference type="SUPFAM" id="SSF48726">
    <property type="entry name" value="Immunoglobulin"/>
    <property type="match status" value="1"/>
</dbReference>
<dbReference type="InterPro" id="IPR007110">
    <property type="entry name" value="Ig-like_dom"/>
</dbReference>
<dbReference type="Gene3D" id="2.60.40.10">
    <property type="entry name" value="Immunoglobulins"/>
    <property type="match status" value="1"/>
</dbReference>
<dbReference type="Ensembl" id="ENSPMGT00000017138.1">
    <property type="protein sequence ID" value="ENSPMGP00000016065.1"/>
    <property type="gene ID" value="ENSPMGG00000013180.1"/>
</dbReference>
<dbReference type="PROSITE" id="PS50835">
    <property type="entry name" value="IG_LIKE"/>
    <property type="match status" value="1"/>
</dbReference>
<evidence type="ECO:0000313" key="2">
    <source>
        <dbReference type="Ensembl" id="ENSPMGP00000016065.1"/>
    </source>
</evidence>
<keyword evidence="3" id="KW-1185">Reference proteome</keyword>